<dbReference type="InterPro" id="IPR036676">
    <property type="entry name" value="PurM-like_C_sf"/>
</dbReference>
<comment type="caution">
    <text evidence="2">The sequence shown here is derived from an EMBL/GenBank/DDBJ whole genome shotgun (WGS) entry which is preliminary data.</text>
</comment>
<dbReference type="InterPro" id="IPR011854">
    <property type="entry name" value="HypE"/>
</dbReference>
<evidence type="ECO:0000259" key="1">
    <source>
        <dbReference type="Pfam" id="PF02769"/>
    </source>
</evidence>
<dbReference type="RefSeq" id="WP_038284213.1">
    <property type="nucleotide sequence ID" value="NZ_JPME01000032.1"/>
</dbReference>
<organism evidence="2 3">
    <name type="scientific">Lacrimispora celerecrescens</name>
    <dbReference type="NCBI Taxonomy" id="29354"/>
    <lineage>
        <taxon>Bacteria</taxon>
        <taxon>Bacillati</taxon>
        <taxon>Bacillota</taxon>
        <taxon>Clostridia</taxon>
        <taxon>Lachnospirales</taxon>
        <taxon>Lachnospiraceae</taxon>
        <taxon>Lacrimispora</taxon>
    </lineage>
</organism>
<dbReference type="STRING" id="29354.IO98_20945"/>
<reference evidence="2 3" key="1">
    <citation type="submission" date="2014-07" db="EMBL/GenBank/DDBJ databases">
        <title>Draft genome of Clostridium celerecrescens 152B isolated from sediments associated with methane hydrate from Krishna Godavari basin.</title>
        <authorList>
            <person name="Honkalas V.S."/>
            <person name="Dabir A.P."/>
            <person name="Arora P."/>
            <person name="Dhakephalkar P.K."/>
        </authorList>
    </citation>
    <scope>NUCLEOTIDE SEQUENCE [LARGE SCALE GENOMIC DNA]</scope>
    <source>
        <strain evidence="2 3">152B</strain>
    </source>
</reference>
<keyword evidence="3" id="KW-1185">Reference proteome</keyword>
<dbReference type="PANTHER" id="PTHR30303">
    <property type="entry name" value="HYDROGENASE ISOENZYMES FORMATION PROTEIN HYPE"/>
    <property type="match status" value="1"/>
</dbReference>
<evidence type="ECO:0000313" key="2">
    <source>
        <dbReference type="EMBL" id="KEZ87543.1"/>
    </source>
</evidence>
<dbReference type="Proteomes" id="UP000028525">
    <property type="component" value="Unassembled WGS sequence"/>
</dbReference>
<dbReference type="OrthoDB" id="153904at2"/>
<dbReference type="SUPFAM" id="SSF56042">
    <property type="entry name" value="PurM C-terminal domain-like"/>
    <property type="match status" value="1"/>
</dbReference>
<dbReference type="InterPro" id="IPR010918">
    <property type="entry name" value="PurM-like_C_dom"/>
</dbReference>
<dbReference type="GO" id="GO:0051604">
    <property type="term" value="P:protein maturation"/>
    <property type="evidence" value="ECO:0007669"/>
    <property type="project" value="TreeGrafter"/>
</dbReference>
<name>A0A084JF09_9FIRM</name>
<feature type="domain" description="PurM-like C-terminal" evidence="1">
    <location>
        <begin position="14"/>
        <end position="161"/>
    </location>
</feature>
<accession>A0A084JF09</accession>
<dbReference type="Pfam" id="PF02769">
    <property type="entry name" value="AIRS_C"/>
    <property type="match status" value="1"/>
</dbReference>
<dbReference type="Gene3D" id="3.90.650.10">
    <property type="entry name" value="PurM-like C-terminal domain"/>
    <property type="match status" value="1"/>
</dbReference>
<sequence>MRRIERENTGTVRPGQDLVVAGYAGLSGTVVTVKNKREELYQWFSRDYVDRILDSGNMELEGDLEKWKEFGASECEPAGEGGILKALWDLSGAYMTGIRFSLLEIPVKQETIEICERYDLNPYRLFSTGCLLFSADNGGDLVHALKEQGIHAAVIGKVTGGIKRIIDHGESVGYLDRPSEDELYKVLCPKGADNN</sequence>
<proteinExistence type="predicted"/>
<dbReference type="AlphaFoldDB" id="A0A084JF09"/>
<gene>
    <name evidence="2" type="ORF">IO98_20945</name>
</gene>
<protein>
    <submittedName>
        <fullName evidence="2">AIR synthase</fullName>
    </submittedName>
</protein>
<dbReference type="EMBL" id="JPME01000032">
    <property type="protein sequence ID" value="KEZ87543.1"/>
    <property type="molecule type" value="Genomic_DNA"/>
</dbReference>
<dbReference type="PANTHER" id="PTHR30303:SF4">
    <property type="entry name" value="HYDROGENASE EXPRESSION_FORMATION PROTEIN HYPE"/>
    <property type="match status" value="1"/>
</dbReference>
<evidence type="ECO:0000313" key="3">
    <source>
        <dbReference type="Proteomes" id="UP000028525"/>
    </source>
</evidence>